<feature type="domain" description="FAD-dependent urate hydroxylase HpyO/Asp monooxygenase CreE-like FAD/NAD(P)-binding" evidence="2">
    <location>
        <begin position="6"/>
        <end position="165"/>
    </location>
</feature>
<protein>
    <submittedName>
        <fullName evidence="3">Putative NAD(P)/FAD-binding protein YdhS</fullName>
    </submittedName>
</protein>
<dbReference type="Pfam" id="PF13454">
    <property type="entry name" value="NAD_binding_9"/>
    <property type="match status" value="1"/>
</dbReference>
<dbReference type="Proteomes" id="UP000547879">
    <property type="component" value="Unassembled WGS sequence"/>
</dbReference>
<dbReference type="SUPFAM" id="SSF51905">
    <property type="entry name" value="FAD/NAD(P)-binding domain"/>
    <property type="match status" value="1"/>
</dbReference>
<sequence>MRKRVAIVGAGPTGLYALQELITSKHPLEIIVFEAEDIAGKGTPYQRGINDPAMLSNIPSIEIPELPMTLVEWLGAQPKKYLSQFESGLNQISERAFYPRVVLGDYFRAQFEMILKRGLGANHEIEIRESAAVVDIVPSDARFGIRLSSDTGLELFDYVIVATGHSFQTAPETSQGFFEAPWPATALRTVPCGEVGVLGTSLSAIDAVVTVAASFGMFTRRADGRLGYVIDQAHESFQATMMSRKGLLPEADFYFPIPYEQPRICTAQAVASRLALGSSGLLDDVFDLFRAELALADPDYARLIRLDTLTVDTFADAYYGVRDQHDPFEWAAINLAEAKRNYAKKHTVAWRYAILITHEIIESAVGSLTADDLARFNRTFKSIFADDYATVPHLSIERLLALHQADRLRIVALGDNSAISSEGLERGAAVKSDKIILRFDTFIDATGQKTQSVEDLPFPSLKERGFVSDALTITRKGNYRRTGGVDVDDHCRPLLAGVKPVRRLYLPAISYLLHKRPFVQGITSAAELGQMVARSIKEDIMRPVRSRRARPPRRRPDVSATAA</sequence>
<evidence type="ECO:0000259" key="2">
    <source>
        <dbReference type="Pfam" id="PF13454"/>
    </source>
</evidence>
<gene>
    <name evidence="3" type="ORF">HNQ72_004444</name>
</gene>
<dbReference type="EMBL" id="JACHEG010000006">
    <property type="protein sequence ID" value="MBB6164599.1"/>
    <property type="molecule type" value="Genomic_DNA"/>
</dbReference>
<feature type="compositionally biased region" description="Basic residues" evidence="1">
    <location>
        <begin position="544"/>
        <end position="553"/>
    </location>
</feature>
<dbReference type="RefSeq" id="WP_183995269.1">
    <property type="nucleotide sequence ID" value="NZ_BMHW01000005.1"/>
</dbReference>
<dbReference type="InterPro" id="IPR038732">
    <property type="entry name" value="HpyO/CreE_NAD-binding"/>
</dbReference>
<name>A0A7W9Y9P9_9HYPH</name>
<reference evidence="3 4" key="1">
    <citation type="submission" date="2020-08" db="EMBL/GenBank/DDBJ databases">
        <title>Genomic Encyclopedia of Type Strains, Phase IV (KMG-IV): sequencing the most valuable type-strain genomes for metagenomic binning, comparative biology and taxonomic classification.</title>
        <authorList>
            <person name="Goeker M."/>
        </authorList>
    </citation>
    <scope>NUCLEOTIDE SEQUENCE [LARGE SCALE GENOMIC DNA]</scope>
    <source>
        <strain evidence="3 4">DSM 100734</strain>
    </source>
</reference>
<dbReference type="PANTHER" id="PTHR40254">
    <property type="entry name" value="BLR0577 PROTEIN"/>
    <property type="match status" value="1"/>
</dbReference>
<dbReference type="InterPro" id="IPR052189">
    <property type="entry name" value="L-asp_N-monooxygenase_NS-form"/>
</dbReference>
<dbReference type="PANTHER" id="PTHR40254:SF1">
    <property type="entry name" value="BLR0577 PROTEIN"/>
    <property type="match status" value="1"/>
</dbReference>
<evidence type="ECO:0000313" key="4">
    <source>
        <dbReference type="Proteomes" id="UP000547879"/>
    </source>
</evidence>
<dbReference type="AlphaFoldDB" id="A0A7W9Y9P9"/>
<dbReference type="InterPro" id="IPR036188">
    <property type="entry name" value="FAD/NAD-bd_sf"/>
</dbReference>
<accession>A0A7W9Y9P9</accession>
<comment type="caution">
    <text evidence="3">The sequence shown here is derived from an EMBL/GenBank/DDBJ whole genome shotgun (WGS) entry which is preliminary data.</text>
</comment>
<feature type="region of interest" description="Disordered" evidence="1">
    <location>
        <begin position="542"/>
        <end position="563"/>
    </location>
</feature>
<organism evidence="3 4">
    <name type="scientific">Rhizobium wenxiniae</name>
    <dbReference type="NCBI Taxonomy" id="1737357"/>
    <lineage>
        <taxon>Bacteria</taxon>
        <taxon>Pseudomonadati</taxon>
        <taxon>Pseudomonadota</taxon>
        <taxon>Alphaproteobacteria</taxon>
        <taxon>Hyphomicrobiales</taxon>
        <taxon>Rhizobiaceae</taxon>
        <taxon>Rhizobium/Agrobacterium group</taxon>
        <taxon>Rhizobium</taxon>
    </lineage>
</organism>
<evidence type="ECO:0000313" key="3">
    <source>
        <dbReference type="EMBL" id="MBB6164599.1"/>
    </source>
</evidence>
<dbReference type="Gene3D" id="3.50.50.60">
    <property type="entry name" value="FAD/NAD(P)-binding domain"/>
    <property type="match status" value="1"/>
</dbReference>
<proteinExistence type="predicted"/>
<evidence type="ECO:0000256" key="1">
    <source>
        <dbReference type="SAM" id="MobiDB-lite"/>
    </source>
</evidence>
<keyword evidence="4" id="KW-1185">Reference proteome</keyword>